<organism evidence="11 12">
    <name type="scientific">Microbacterium croceum</name>
    <dbReference type="NCBI Taxonomy" id="2851645"/>
    <lineage>
        <taxon>Bacteria</taxon>
        <taxon>Bacillati</taxon>
        <taxon>Actinomycetota</taxon>
        <taxon>Actinomycetes</taxon>
        <taxon>Micrococcales</taxon>
        <taxon>Microbacteriaceae</taxon>
        <taxon>Microbacterium</taxon>
    </lineage>
</organism>
<dbReference type="InterPro" id="IPR003374">
    <property type="entry name" value="ApbE-like_sf"/>
</dbReference>
<dbReference type="SUPFAM" id="SSF143631">
    <property type="entry name" value="ApbE-like"/>
    <property type="match status" value="1"/>
</dbReference>
<evidence type="ECO:0000256" key="5">
    <source>
        <dbReference type="ARBA" id="ARBA00022679"/>
    </source>
</evidence>
<evidence type="ECO:0000256" key="10">
    <source>
        <dbReference type="ARBA" id="ARBA00048540"/>
    </source>
</evidence>
<dbReference type="RefSeq" id="WP_247630119.1">
    <property type="nucleotide sequence ID" value="NZ_JAHWXN010000001.1"/>
</dbReference>
<comment type="caution">
    <text evidence="11">The sequence shown here is derived from an EMBL/GenBank/DDBJ whole genome shotgun (WGS) entry which is preliminary data.</text>
</comment>
<keyword evidence="6" id="KW-0479">Metal-binding</keyword>
<evidence type="ECO:0000256" key="3">
    <source>
        <dbReference type="ARBA" id="ARBA00016337"/>
    </source>
</evidence>
<name>A0ABT0FFC9_9MICO</name>
<evidence type="ECO:0000313" key="11">
    <source>
        <dbReference type="EMBL" id="MCK2036774.1"/>
    </source>
</evidence>
<dbReference type="Gene3D" id="3.10.520.10">
    <property type="entry name" value="ApbE-like domains"/>
    <property type="match status" value="2"/>
</dbReference>
<dbReference type="Pfam" id="PF02424">
    <property type="entry name" value="ApbE"/>
    <property type="match status" value="2"/>
</dbReference>
<evidence type="ECO:0000256" key="4">
    <source>
        <dbReference type="ARBA" id="ARBA00022630"/>
    </source>
</evidence>
<evidence type="ECO:0000313" key="12">
    <source>
        <dbReference type="Proteomes" id="UP001300096"/>
    </source>
</evidence>
<gene>
    <name evidence="11" type="ORF">KZC51_11580</name>
</gene>
<protein>
    <recommendedName>
        <fullName evidence="3">FAD:protein FMN transferase</fullName>
        <ecNumber evidence="2">2.7.1.180</ecNumber>
    </recommendedName>
    <alternativeName>
        <fullName evidence="9">Flavin transferase</fullName>
    </alternativeName>
</protein>
<accession>A0ABT0FFC9</accession>
<keyword evidence="7" id="KW-0274">FAD</keyword>
<evidence type="ECO:0000256" key="6">
    <source>
        <dbReference type="ARBA" id="ARBA00022723"/>
    </source>
</evidence>
<reference evidence="11 12" key="1">
    <citation type="submission" date="2021-06" db="EMBL/GenBank/DDBJ databases">
        <title>Genome-based taxonomic framework of Microbacterium strains isolated from marine environment, the description of four new species and reclassification of four preexisting species.</title>
        <authorList>
            <person name="Lee S.D."/>
            <person name="Kim S.-M."/>
            <person name="Byeon Y.-S."/>
            <person name="Yang H.L."/>
            <person name="Kim I.S."/>
        </authorList>
    </citation>
    <scope>NUCLEOTIDE SEQUENCE [LARGE SCALE GENOMIC DNA]</scope>
    <source>
        <strain evidence="11 12">SSW1-49</strain>
    </source>
</reference>
<comment type="cofactor">
    <cofactor evidence="1">
        <name>Mg(2+)</name>
        <dbReference type="ChEBI" id="CHEBI:18420"/>
    </cofactor>
</comment>
<dbReference type="EMBL" id="JAHWXN010000001">
    <property type="protein sequence ID" value="MCK2036774.1"/>
    <property type="molecule type" value="Genomic_DNA"/>
</dbReference>
<dbReference type="Proteomes" id="UP001300096">
    <property type="component" value="Unassembled WGS sequence"/>
</dbReference>
<dbReference type="PANTHER" id="PTHR30040">
    <property type="entry name" value="THIAMINE BIOSYNTHESIS LIPOPROTEIN APBE"/>
    <property type="match status" value="1"/>
</dbReference>
<evidence type="ECO:0000256" key="1">
    <source>
        <dbReference type="ARBA" id="ARBA00001946"/>
    </source>
</evidence>
<evidence type="ECO:0000256" key="7">
    <source>
        <dbReference type="ARBA" id="ARBA00022827"/>
    </source>
</evidence>
<dbReference type="GO" id="GO:0016740">
    <property type="term" value="F:transferase activity"/>
    <property type="evidence" value="ECO:0007669"/>
    <property type="project" value="UniProtKB-KW"/>
</dbReference>
<sequence length="270" mass="29065">MRPAREAKTVWVEEIMGIPMSIHLISAGDPDPERADSAARACFDELHEIDHIFSTYRQDSDISRIRRGELMITDADPRVARVWTACERAERETGGMFSAHWRGWFDPTGWVKGWAVEEASRRHLAPLLDSAVAVGINAGGDLQLFTAAQTDWRWQVGIADPRRRGGMIATLEVTDGAIATSGTAERGHHIIDPRTGVPAAGVASATIVSDSLAHADLWATAAVVAGSADHAWIGSAKTRTGIVVDDDGAVTRWLGSTKIDVQQVSGPQAA</sequence>
<dbReference type="EC" id="2.7.1.180" evidence="2"/>
<keyword evidence="8" id="KW-0460">Magnesium</keyword>
<evidence type="ECO:0000256" key="2">
    <source>
        <dbReference type="ARBA" id="ARBA00011955"/>
    </source>
</evidence>
<proteinExistence type="predicted"/>
<keyword evidence="12" id="KW-1185">Reference proteome</keyword>
<dbReference type="InterPro" id="IPR024932">
    <property type="entry name" value="ApbE"/>
</dbReference>
<keyword evidence="5 11" id="KW-0808">Transferase</keyword>
<evidence type="ECO:0000256" key="8">
    <source>
        <dbReference type="ARBA" id="ARBA00022842"/>
    </source>
</evidence>
<keyword evidence="4" id="KW-0285">Flavoprotein</keyword>
<comment type="catalytic activity">
    <reaction evidence="10">
        <text>L-threonyl-[protein] + FAD = FMN-L-threonyl-[protein] + AMP + H(+)</text>
        <dbReference type="Rhea" id="RHEA:36847"/>
        <dbReference type="Rhea" id="RHEA-COMP:11060"/>
        <dbReference type="Rhea" id="RHEA-COMP:11061"/>
        <dbReference type="ChEBI" id="CHEBI:15378"/>
        <dbReference type="ChEBI" id="CHEBI:30013"/>
        <dbReference type="ChEBI" id="CHEBI:57692"/>
        <dbReference type="ChEBI" id="CHEBI:74257"/>
        <dbReference type="ChEBI" id="CHEBI:456215"/>
        <dbReference type="EC" id="2.7.1.180"/>
    </reaction>
</comment>
<evidence type="ECO:0000256" key="9">
    <source>
        <dbReference type="ARBA" id="ARBA00031306"/>
    </source>
</evidence>
<dbReference type="PANTHER" id="PTHR30040:SF2">
    <property type="entry name" value="FAD:PROTEIN FMN TRANSFERASE"/>
    <property type="match status" value="1"/>
</dbReference>